<protein>
    <submittedName>
        <fullName evidence="1">Uncharacterized protein</fullName>
    </submittedName>
</protein>
<gene>
    <name evidence="1" type="ORF">BCR38DRAFT_415695</name>
</gene>
<reference evidence="1 2" key="1">
    <citation type="submission" date="2016-07" db="EMBL/GenBank/DDBJ databases">
        <title>Pervasive Adenine N6-methylation of Active Genes in Fungi.</title>
        <authorList>
            <consortium name="DOE Joint Genome Institute"/>
            <person name="Mondo S.J."/>
            <person name="Dannebaum R.O."/>
            <person name="Kuo R.C."/>
            <person name="Labutti K."/>
            <person name="Haridas S."/>
            <person name="Kuo A."/>
            <person name="Salamov A."/>
            <person name="Ahrendt S.R."/>
            <person name="Lipzen A."/>
            <person name="Sullivan W."/>
            <person name="Andreopoulos W.B."/>
            <person name="Clum A."/>
            <person name="Lindquist E."/>
            <person name="Daum C."/>
            <person name="Ramamoorthy G.K."/>
            <person name="Gryganskyi A."/>
            <person name="Culley D."/>
            <person name="Magnuson J.K."/>
            <person name="James T.Y."/>
            <person name="O'Malley M.A."/>
            <person name="Stajich J.E."/>
            <person name="Spatafora J.W."/>
            <person name="Visel A."/>
            <person name="Grigoriev I.V."/>
        </authorList>
    </citation>
    <scope>NUCLEOTIDE SEQUENCE [LARGE SCALE GENOMIC DNA]</scope>
    <source>
        <strain evidence="1 2">CBS 129021</strain>
    </source>
</reference>
<dbReference type="Gene3D" id="2.40.40.10">
    <property type="entry name" value="RlpA-like domain"/>
    <property type="match status" value="1"/>
</dbReference>
<accession>A0A1Y2EHH1</accession>
<dbReference type="RefSeq" id="XP_040720602.1">
    <property type="nucleotide sequence ID" value="XM_040859041.1"/>
</dbReference>
<evidence type="ECO:0000313" key="1">
    <source>
        <dbReference type="EMBL" id="ORY71010.1"/>
    </source>
</evidence>
<comment type="caution">
    <text evidence="1">The sequence shown here is derived from an EMBL/GenBank/DDBJ whole genome shotgun (WGS) entry which is preliminary data.</text>
</comment>
<dbReference type="SUPFAM" id="SSF50685">
    <property type="entry name" value="Barwin-like endoglucanases"/>
    <property type="match status" value="1"/>
</dbReference>
<dbReference type="AlphaFoldDB" id="A0A1Y2EHH1"/>
<dbReference type="GeneID" id="63775253"/>
<evidence type="ECO:0000313" key="2">
    <source>
        <dbReference type="Proteomes" id="UP000193689"/>
    </source>
</evidence>
<organism evidence="1 2">
    <name type="scientific">Pseudomassariella vexata</name>
    <dbReference type="NCBI Taxonomy" id="1141098"/>
    <lineage>
        <taxon>Eukaryota</taxon>
        <taxon>Fungi</taxon>
        <taxon>Dikarya</taxon>
        <taxon>Ascomycota</taxon>
        <taxon>Pezizomycotina</taxon>
        <taxon>Sordariomycetes</taxon>
        <taxon>Xylariomycetidae</taxon>
        <taxon>Amphisphaeriales</taxon>
        <taxon>Pseudomassariaceae</taxon>
        <taxon>Pseudomassariella</taxon>
    </lineage>
</organism>
<keyword evidence="2" id="KW-1185">Reference proteome</keyword>
<sequence length="65" mass="7223">MRRGDEEIDIEVTNYCVACEWGYVDVSPVTFDKLAGPEEGTVGVEWRFIEGVDERLVGDSSILAV</sequence>
<dbReference type="Proteomes" id="UP000193689">
    <property type="component" value="Unassembled WGS sequence"/>
</dbReference>
<dbReference type="InParanoid" id="A0A1Y2EHH1"/>
<dbReference type="InterPro" id="IPR036908">
    <property type="entry name" value="RlpA-like_sf"/>
</dbReference>
<dbReference type="OrthoDB" id="623670at2759"/>
<proteinExistence type="predicted"/>
<name>A0A1Y2EHH1_9PEZI</name>
<dbReference type="EMBL" id="MCFJ01000001">
    <property type="protein sequence ID" value="ORY71010.1"/>
    <property type="molecule type" value="Genomic_DNA"/>
</dbReference>